<dbReference type="EMBL" id="CP042260">
    <property type="protein sequence ID" value="QDY67749.1"/>
    <property type="molecule type" value="Genomic_DNA"/>
</dbReference>
<evidence type="ECO:0000256" key="2">
    <source>
        <dbReference type="SAM" id="Phobius"/>
    </source>
</evidence>
<protein>
    <submittedName>
        <fullName evidence="4">Uncharacterized protein</fullName>
    </submittedName>
</protein>
<evidence type="ECO:0000313" key="4">
    <source>
        <dbReference type="EMBL" id="UUX59922.1"/>
    </source>
</evidence>
<dbReference type="RefSeq" id="WP_060701039.1">
    <property type="nucleotide sequence ID" value="NZ_CP012750.1"/>
</dbReference>
<gene>
    <name evidence="3" type="ORF">FQA45_16360</name>
    <name evidence="4" type="ORF">NUH22_04695</name>
</gene>
<dbReference type="OrthoDB" id="4954164at2"/>
<feature type="transmembrane region" description="Helical" evidence="2">
    <location>
        <begin position="36"/>
        <end position="58"/>
    </location>
</feature>
<proteinExistence type="predicted"/>
<reference evidence="3 5" key="1">
    <citation type="submission" date="2019-07" db="EMBL/GenBank/DDBJ databases">
        <title>Complete Genome Sequence of drought tolerant Plant Growth-Promoting Rhizobacterium Glutamicibacter halophytocola DR408.</title>
        <authorList>
            <person name="Nishu S.D."/>
            <person name="Lee T.K."/>
        </authorList>
    </citation>
    <scope>NUCLEOTIDE SEQUENCE [LARGE SCALE GENOMIC DNA]</scope>
    <source>
        <strain evidence="3 5">DR408</strain>
    </source>
</reference>
<dbReference type="AlphaFoldDB" id="A0A5B8I3Y3"/>
<evidence type="ECO:0000313" key="6">
    <source>
        <dbReference type="Proteomes" id="UP001060018"/>
    </source>
</evidence>
<dbReference type="EMBL" id="CP102487">
    <property type="protein sequence ID" value="UUX59922.1"/>
    <property type="molecule type" value="Genomic_DNA"/>
</dbReference>
<keyword evidence="5" id="KW-1185">Reference proteome</keyword>
<feature type="region of interest" description="Disordered" evidence="1">
    <location>
        <begin position="63"/>
        <end position="94"/>
    </location>
</feature>
<feature type="compositionally biased region" description="Basic and acidic residues" evidence="1">
    <location>
        <begin position="63"/>
        <end position="87"/>
    </location>
</feature>
<reference evidence="4" key="2">
    <citation type="journal article" date="2022" name="Pest Manag. Sci.">
        <title>Glutamicibacter halophytocola-mediated host fitness of potato tuber moth on Solanaceae crops.</title>
        <authorList>
            <person name="Wang W."/>
            <person name="Xiao G."/>
            <person name="Du G."/>
            <person name="Chang L."/>
            <person name="Yang Y."/>
            <person name="Ye J."/>
            <person name="Chen B."/>
        </authorList>
    </citation>
    <scope>NUCLEOTIDE SEQUENCE</scope>
    <source>
        <strain evidence="4">S2</strain>
    </source>
</reference>
<name>A0A5B8I3Y3_9MICC</name>
<accession>A0A5B8I3Y3</accession>
<dbReference type="Proteomes" id="UP001060018">
    <property type="component" value="Chromosome"/>
</dbReference>
<dbReference type="KEGG" id="gar:AOZ07_05260"/>
<evidence type="ECO:0000256" key="1">
    <source>
        <dbReference type="SAM" id="MobiDB-lite"/>
    </source>
</evidence>
<evidence type="ECO:0000313" key="5">
    <source>
        <dbReference type="Proteomes" id="UP000320717"/>
    </source>
</evidence>
<keyword evidence="2" id="KW-0812">Transmembrane</keyword>
<dbReference type="Proteomes" id="UP000320717">
    <property type="component" value="Chromosome"/>
</dbReference>
<keyword evidence="2" id="KW-0472">Membrane</keyword>
<organism evidence="4 6">
    <name type="scientific">Glutamicibacter halophytocola</name>
    <dbReference type="NCBI Taxonomy" id="1933880"/>
    <lineage>
        <taxon>Bacteria</taxon>
        <taxon>Bacillati</taxon>
        <taxon>Actinomycetota</taxon>
        <taxon>Actinomycetes</taxon>
        <taxon>Micrococcales</taxon>
        <taxon>Micrococcaceae</taxon>
        <taxon>Glutamicibacter</taxon>
    </lineage>
</organism>
<sequence>MQARSRDYFWLLACFLSSFALDRTDSPGDFMDLASIFIVAALIVLCAFPFIIGAFRGLDRKADELESRDPETSKALRKAREDIDRGKGYYGPRQ</sequence>
<keyword evidence="2" id="KW-1133">Transmembrane helix</keyword>
<evidence type="ECO:0000313" key="3">
    <source>
        <dbReference type="EMBL" id="QDY67749.1"/>
    </source>
</evidence>